<dbReference type="InterPro" id="IPR046960">
    <property type="entry name" value="PPR_At4g14850-like_plant"/>
</dbReference>
<name>A0A8K0DUG8_9ROSA</name>
<dbReference type="PANTHER" id="PTHR47926:SF347">
    <property type="entry name" value="PENTATRICOPEPTIDE REPEAT-CONTAINING PROTEIN"/>
    <property type="match status" value="1"/>
</dbReference>
<evidence type="ECO:0000256" key="1">
    <source>
        <dbReference type="SAM" id="SignalP"/>
    </source>
</evidence>
<proteinExistence type="predicted"/>
<dbReference type="EMBL" id="VOIH02000009">
    <property type="protein sequence ID" value="KAF3437495.1"/>
    <property type="molecule type" value="Genomic_DNA"/>
</dbReference>
<dbReference type="Proteomes" id="UP000796880">
    <property type="component" value="Unassembled WGS sequence"/>
</dbReference>
<keyword evidence="3" id="KW-1185">Reference proteome</keyword>
<keyword evidence="1" id="KW-0732">Signal</keyword>
<dbReference type="Pfam" id="PF20431">
    <property type="entry name" value="E_motif"/>
    <property type="match status" value="1"/>
</dbReference>
<gene>
    <name evidence="2" type="ORF">FNV43_RR20248</name>
</gene>
<evidence type="ECO:0000313" key="3">
    <source>
        <dbReference type="Proteomes" id="UP000796880"/>
    </source>
</evidence>
<dbReference type="GO" id="GO:0003723">
    <property type="term" value="F:RNA binding"/>
    <property type="evidence" value="ECO:0007669"/>
    <property type="project" value="InterPro"/>
</dbReference>
<reference evidence="2" key="1">
    <citation type="submission" date="2020-03" db="EMBL/GenBank/DDBJ databases">
        <title>A high-quality chromosome-level genome assembly of a woody plant with both climbing and erect habits, Rhamnella rubrinervis.</title>
        <authorList>
            <person name="Lu Z."/>
            <person name="Yang Y."/>
            <person name="Zhu X."/>
            <person name="Sun Y."/>
        </authorList>
    </citation>
    <scope>NUCLEOTIDE SEQUENCE</scope>
    <source>
        <strain evidence="2">BYM</strain>
        <tissue evidence="2">Leaf</tissue>
    </source>
</reference>
<dbReference type="GO" id="GO:0009451">
    <property type="term" value="P:RNA modification"/>
    <property type="evidence" value="ECO:0007669"/>
    <property type="project" value="InterPro"/>
</dbReference>
<evidence type="ECO:0000313" key="2">
    <source>
        <dbReference type="EMBL" id="KAF3437495.1"/>
    </source>
</evidence>
<dbReference type="PANTHER" id="PTHR47926">
    <property type="entry name" value="PENTATRICOPEPTIDE REPEAT-CONTAINING PROTEIN"/>
    <property type="match status" value="1"/>
</dbReference>
<sequence>MYSRYSVFIATVLAAAAQVANVGSGKEIHAHCLRHGHDSHVKVCSALIDINPEMAESVAERLIGNNPESCSYRVMLSNIYACYGRWDDTMKLRNDRTYRKLRKMPGLSWIEGISL</sequence>
<comment type="caution">
    <text evidence="2">The sequence shown here is derived from an EMBL/GenBank/DDBJ whole genome shotgun (WGS) entry which is preliminary data.</text>
</comment>
<protein>
    <submittedName>
        <fullName evidence="2">Uncharacterized protein</fullName>
    </submittedName>
</protein>
<feature type="chain" id="PRO_5035471750" evidence="1">
    <location>
        <begin position="26"/>
        <end position="115"/>
    </location>
</feature>
<dbReference type="InterPro" id="IPR046848">
    <property type="entry name" value="E_motif"/>
</dbReference>
<feature type="signal peptide" evidence="1">
    <location>
        <begin position="1"/>
        <end position="25"/>
    </location>
</feature>
<organism evidence="2 3">
    <name type="scientific">Rhamnella rubrinervis</name>
    <dbReference type="NCBI Taxonomy" id="2594499"/>
    <lineage>
        <taxon>Eukaryota</taxon>
        <taxon>Viridiplantae</taxon>
        <taxon>Streptophyta</taxon>
        <taxon>Embryophyta</taxon>
        <taxon>Tracheophyta</taxon>
        <taxon>Spermatophyta</taxon>
        <taxon>Magnoliopsida</taxon>
        <taxon>eudicotyledons</taxon>
        <taxon>Gunneridae</taxon>
        <taxon>Pentapetalae</taxon>
        <taxon>rosids</taxon>
        <taxon>fabids</taxon>
        <taxon>Rosales</taxon>
        <taxon>Rhamnaceae</taxon>
        <taxon>rhamnoid group</taxon>
        <taxon>Rhamneae</taxon>
        <taxon>Rhamnella</taxon>
    </lineage>
</organism>
<accession>A0A8K0DUG8</accession>
<dbReference type="AlphaFoldDB" id="A0A8K0DUG8"/>
<dbReference type="OrthoDB" id="185373at2759"/>